<organism evidence="3 4">
    <name type="scientific">Trypanosoma rangeli SC58</name>
    <dbReference type="NCBI Taxonomy" id="429131"/>
    <lineage>
        <taxon>Eukaryota</taxon>
        <taxon>Discoba</taxon>
        <taxon>Euglenozoa</taxon>
        <taxon>Kinetoplastea</taxon>
        <taxon>Metakinetoplastina</taxon>
        <taxon>Trypanosomatida</taxon>
        <taxon>Trypanosomatidae</taxon>
        <taxon>Trypanosoma</taxon>
        <taxon>Herpetosoma</taxon>
    </lineage>
</organism>
<dbReference type="InterPro" id="IPR036412">
    <property type="entry name" value="HAD-like_sf"/>
</dbReference>
<dbReference type="GO" id="GO:0004553">
    <property type="term" value="F:hydrolase activity, hydrolyzing O-glycosyl compounds"/>
    <property type="evidence" value="ECO:0007669"/>
    <property type="project" value="TreeGrafter"/>
</dbReference>
<dbReference type="CDD" id="cd07505">
    <property type="entry name" value="HAD_BPGM-like"/>
    <property type="match status" value="1"/>
</dbReference>
<accession>A0A061J4N0</accession>
<dbReference type="Pfam" id="PF03632">
    <property type="entry name" value="Glyco_hydro_65m"/>
    <property type="match status" value="1"/>
</dbReference>
<dbReference type="Gene3D" id="1.10.150.240">
    <property type="entry name" value="Putative phosphatase, domain 2"/>
    <property type="match status" value="1"/>
</dbReference>
<feature type="domain" description="Glycoside hydrolase family 65 C-terminal" evidence="2">
    <location>
        <begin position="780"/>
        <end position="830"/>
    </location>
</feature>
<dbReference type="AlphaFoldDB" id="A0A061J4N0"/>
<dbReference type="Pfam" id="PF03633">
    <property type="entry name" value="Glyco_hydro_65C"/>
    <property type="match status" value="1"/>
</dbReference>
<comment type="caution">
    <text evidence="3">The sequence shown here is derived from an EMBL/GenBank/DDBJ whole genome shotgun (WGS) entry which is preliminary data.</text>
</comment>
<dbReference type="InterPro" id="IPR005194">
    <property type="entry name" value="Glyco_hydro_65_C"/>
</dbReference>
<evidence type="ECO:0000313" key="3">
    <source>
        <dbReference type="EMBL" id="ESL09829.1"/>
    </source>
</evidence>
<dbReference type="InterPro" id="IPR012341">
    <property type="entry name" value="6hp_glycosidase-like_sf"/>
</dbReference>
<evidence type="ECO:0008006" key="5">
    <source>
        <dbReference type="Google" id="ProtNLM"/>
    </source>
</evidence>
<dbReference type="SUPFAM" id="SSF48208">
    <property type="entry name" value="Six-hairpin glycosidases"/>
    <property type="match status" value="1"/>
</dbReference>
<dbReference type="OrthoDB" id="276388at2759"/>
<gene>
    <name evidence="3" type="ORF">TRSC58_02446</name>
</gene>
<evidence type="ECO:0000313" key="4">
    <source>
        <dbReference type="Proteomes" id="UP000031737"/>
    </source>
</evidence>
<dbReference type="Gene3D" id="3.40.50.1000">
    <property type="entry name" value="HAD superfamily/HAD-like"/>
    <property type="match status" value="1"/>
</dbReference>
<reference evidence="3 4" key="1">
    <citation type="submission" date="2013-07" db="EMBL/GenBank/DDBJ databases">
        <authorList>
            <person name="Stoco P.H."/>
            <person name="Wagner G."/>
            <person name="Gerber A."/>
            <person name="Zaha A."/>
            <person name="Thompson C."/>
            <person name="Bartholomeu D.C."/>
            <person name="Luckemeyer D.D."/>
            <person name="Bahia D."/>
            <person name="Loreto E."/>
            <person name="Prestes E.B."/>
            <person name="Lima F.M."/>
            <person name="Rodrigues-Luiz G."/>
            <person name="Vallejo G.A."/>
            <person name="Filho J.F."/>
            <person name="Monteiro K.M."/>
            <person name="Tyler K.M."/>
            <person name="de Almeida L.G."/>
            <person name="Ortiz M.F."/>
            <person name="Siervo M.A."/>
            <person name="de Moraes M.H."/>
            <person name="Cunha O.L."/>
            <person name="Mendonca-Neto R."/>
            <person name="Silva R."/>
            <person name="Teixeira S.M."/>
            <person name="Murta S.M."/>
            <person name="Sincero T.C."/>
            <person name="Mendes T.A."/>
            <person name="Urmenyi T.P."/>
            <person name="Silva V.G."/>
            <person name="da Rocha W.D."/>
            <person name="Andersson B."/>
            <person name="Romanha A.J."/>
            <person name="Steindel M."/>
            <person name="de Vasconcelos A.T."/>
            <person name="Grisard E.C."/>
        </authorList>
    </citation>
    <scope>NUCLEOTIDE SEQUENCE [LARGE SCALE GENOMIC DNA]</scope>
    <source>
        <strain evidence="3 4">SC58</strain>
    </source>
</reference>
<protein>
    <recommendedName>
        <fullName evidence="5">Glycosyl hydrolase</fullName>
    </recommendedName>
</protein>
<feature type="domain" description="Glycoside hydrolase family 65 central catalytic" evidence="1">
    <location>
        <begin position="446"/>
        <end position="765"/>
    </location>
</feature>
<dbReference type="SUPFAM" id="SSF56784">
    <property type="entry name" value="HAD-like"/>
    <property type="match status" value="1"/>
</dbReference>
<dbReference type="InterPro" id="IPR023214">
    <property type="entry name" value="HAD_sf"/>
</dbReference>
<sequence length="1147" mass="128629">MREDQRHQPFGRRNPLAREYEVSKRPIFLLDGWNIVQGTDAAAYVSSSVTDGVMYGTNGSLGVRHRSEGDTIGFETNVFVNGVYHSVPIDNHIKSEALPDEMQLGATVCDIHLDCLIDGDCGTLRAMPSRRLDLRSATYYSECSGVMSGDGRLMFDGAYRRVVSMKELDLWGAEVAYSNFSLGSSFGELQLSESPTCLPPTNIVNFLGTDDTFPSYTLEFYLTMTVDLRQWTVLRGDNADDVLLQSRTSGVVVSTCTQSTCVVEYERGSSKLVAEDQVLSETGDDTLMGINFSTAAVSHPSDSESDPGYGGISVASFGDPRSKSMSFRKRFLLSLSTESMPVKVTLTFLARHHTGTIPTTSSFPSLSEIIDDQRLILDKFWDRFYIDLNQQEELTPHRLRLSLLFNAFRLFCVSHNLHNGLPQGGCSATRKSLLYDFHQYLYHGIFYILTSPPQALALMRSLYSLLPQARVNAHRISLQHGAVFPRSTIKGTECQHYNIVSQARLYVNAEIGYVINFFFAAAESIDQTDRLWLLELMLETARVWPQLGEWVESEASFRLDNIAGPDEYNSTASGNFYIHLSAKMHLRYALELYEQQRSLLGEAAMLHLLKQIDMDESELENFRSTSDGIVVRRKDCLGVYMVHDHFSTLEEWNAERPKHPLSMNYHPLEIFRHMLVDVPEVLLGMILYQDMFEKKDLVRNLAHYEALCTYDSPEALAIISTMDFKSNGAFSHGMPLLRSLLSLDVDNVIYTADEGLNFGAMSSSWVAIVSGIGGLKLGQRTLSLDPCFPAGLTVVTFTISWRGATLRTTVEKDYIIYELIAGDSIRFVHGNGRRIHLHTGFRRYAAKQQVSVPRLMSNNEGEFNGAIFLCEALFDDIMEINYAAWYKTLESLFENYRALHLREIKPLTATEYLEKVVYQAEKREIAFSGIHNVLLSRGIDLALGTPDDAEIVETRYGLANAKVAEMAEIMSRVNPRVNPSMYALLKDLAHNGIALAVVTYTRSLKAFLHYNPELMPLFLASIDGEEAHDRHIKGRPHIDIFLRGAEKIHVDPARCLVFATYLDRGFTATSLAKFRMFFDVEAKFVTDSAPEHSNSHPKPSGGLATAVGPDGAPLILSLSREHLPTTVDALEDMIYKSYSAVDDQHTD</sequence>
<dbReference type="PANTHER" id="PTHR11051:SF15">
    <property type="entry name" value="GLYCOSYL HYDROLASE"/>
    <property type="match status" value="1"/>
</dbReference>
<dbReference type="InterPro" id="IPR005195">
    <property type="entry name" value="Glyco_hydro_65_M"/>
</dbReference>
<dbReference type="PANTHER" id="PTHR11051">
    <property type="entry name" value="GLYCOSYL HYDROLASE-RELATED"/>
    <property type="match status" value="1"/>
</dbReference>
<dbReference type="Proteomes" id="UP000031737">
    <property type="component" value="Unassembled WGS sequence"/>
</dbReference>
<dbReference type="VEuPathDB" id="TriTrypDB:TRSC58_02446"/>
<name>A0A061J4N0_TRYRA</name>
<dbReference type="Gene3D" id="2.60.420.10">
    <property type="entry name" value="Maltose phosphorylase, domain 3"/>
    <property type="match status" value="1"/>
</dbReference>
<dbReference type="Gene3D" id="1.50.10.10">
    <property type="match status" value="1"/>
</dbReference>
<evidence type="ECO:0000259" key="2">
    <source>
        <dbReference type="Pfam" id="PF03633"/>
    </source>
</evidence>
<evidence type="ECO:0000259" key="1">
    <source>
        <dbReference type="Pfam" id="PF03632"/>
    </source>
</evidence>
<proteinExistence type="predicted"/>
<dbReference type="InterPro" id="IPR023198">
    <property type="entry name" value="PGP-like_dom2"/>
</dbReference>
<keyword evidence="4" id="KW-1185">Reference proteome</keyword>
<dbReference type="InterPro" id="IPR008928">
    <property type="entry name" value="6-hairpin_glycosidase_sf"/>
</dbReference>
<dbReference type="GO" id="GO:0005975">
    <property type="term" value="P:carbohydrate metabolic process"/>
    <property type="evidence" value="ECO:0007669"/>
    <property type="project" value="InterPro"/>
</dbReference>
<dbReference type="EMBL" id="AUPL01002446">
    <property type="protein sequence ID" value="ESL09829.1"/>
    <property type="molecule type" value="Genomic_DNA"/>
</dbReference>